<name>A0A5C5G479_9BASI</name>
<accession>A0A5C5G479</accession>
<dbReference type="PANTHER" id="PTHR47643">
    <property type="entry name" value="TPR DOMAIN PROTEIN (AFU_ORTHOLOGUE AFUA_5G12710)"/>
    <property type="match status" value="1"/>
</dbReference>
<evidence type="ECO:0000256" key="1">
    <source>
        <dbReference type="SAM" id="MobiDB-lite"/>
    </source>
</evidence>
<protein>
    <recommendedName>
        <fullName evidence="4">Proteophosphoglycan ppg4</fullName>
    </recommendedName>
</protein>
<comment type="caution">
    <text evidence="2">The sequence shown here is derived from an EMBL/GenBank/DDBJ whole genome shotgun (WGS) entry which is preliminary data.</text>
</comment>
<dbReference type="Proteomes" id="UP000311382">
    <property type="component" value="Unassembled WGS sequence"/>
</dbReference>
<dbReference type="InterPro" id="IPR053209">
    <property type="entry name" value="Gramillin-biosynth_MTr"/>
</dbReference>
<dbReference type="EMBL" id="SOZI01000013">
    <property type="protein sequence ID" value="TNY23279.1"/>
    <property type="molecule type" value="Genomic_DNA"/>
</dbReference>
<dbReference type="AlphaFoldDB" id="A0A5C5G479"/>
<sequence>MLAQAVGLTRALVQTRKSRRSLPSMPTRSTTSVATLVPLRLPNEIILEIIEWRYKGAAERALYSKVRLSTRDKVREGTALAALVNKPALRPFVEEIKTPLGWTGPENDRIAALLRDLPHVKAACVTEVTKAWDHLLSSGKVHLRQVMVSSWSAAEEALVDDYPQAFCMLKRLCIFQLDADLASNPIHPASLPRLEDLDIIAGTDTTSFDSFTTPFRTQLVSLTLPVSFALSGCNLATFSALKHLALYCSGLGRLVELEGDLPVPVVISILSSVSSLRHLQSLSLKVYLAPCSGMQRGFPKVLNRFLPPELPASTRTILDTIPRQIQHLSLDTDCLRPDDVAAYLLSPRRPSRLRTLRIGRKVGRGVAEILESDEGPYGALAGTLERAGIEVTTRLRVPLSCALVGEEREEPAMTRASNSRRSRSSSAARPGKDQYSKKSAQSVPWRVVVENGGGKVSREIRRALARAGGPESWLPTLLLPSAPLAAPPRQPRFALTSSPHLMSAAESTHHGTGSKGEACCLDCASATAAATVDTLKREHAFPASKPAPRPRVTHLLGAPTTCSTVPVSALEPIRFNDMLATKHHAGRYLLCRTVAPPVLTDRLLFAVEDQNGRRAPRASLLPAVRHPRRTRARGHVSRRKRAARARALLRRRTRRQSRVCPRLDPDRRRLLRRRRPGPLRGRVGDGIAIPAVPAVLGVPRGRLGLLGAATTLPRRADVHERPCALRVQAQHGRHRQSPESGERLEQALGLGMYLDTGVELGHHVQGEVFKTRAQALVGLRLLDRAADEYDRAYALLHQSRVDDVASDSKDSALTTNGVSDTVEELDPSSSASLAAKQRLADSAREKRHSIRALPEAQETGDFDWEALEELTAGKPFASIHIPDYVGPVRVAQLKKRGGGRGVIATRDIEVGVLLIVEKAFALTRDHNDLAVGW</sequence>
<evidence type="ECO:0000313" key="2">
    <source>
        <dbReference type="EMBL" id="TNY23279.1"/>
    </source>
</evidence>
<dbReference type="PANTHER" id="PTHR47643:SF2">
    <property type="entry name" value="TPR DOMAIN PROTEIN (AFU_ORTHOLOGUE AFUA_5G12710)"/>
    <property type="match status" value="1"/>
</dbReference>
<proteinExistence type="predicted"/>
<evidence type="ECO:0000313" key="3">
    <source>
        <dbReference type="Proteomes" id="UP000311382"/>
    </source>
</evidence>
<reference evidence="2 3" key="1">
    <citation type="submission" date="2019-03" db="EMBL/GenBank/DDBJ databases">
        <title>Rhodosporidium diobovatum UCD-FST 08-225 genome sequencing, assembly, and annotation.</title>
        <authorList>
            <person name="Fakankun I.U."/>
            <person name="Fristensky B."/>
            <person name="Levin D.B."/>
        </authorList>
    </citation>
    <scope>NUCLEOTIDE SEQUENCE [LARGE SCALE GENOMIC DNA]</scope>
    <source>
        <strain evidence="2 3">UCD-FST 08-225</strain>
    </source>
</reference>
<gene>
    <name evidence="2" type="ORF">DMC30DRAFT_450686</name>
</gene>
<keyword evidence="3" id="KW-1185">Reference proteome</keyword>
<feature type="non-terminal residue" evidence="2">
    <location>
        <position position="933"/>
    </location>
</feature>
<organism evidence="2 3">
    <name type="scientific">Rhodotorula diobovata</name>
    <dbReference type="NCBI Taxonomy" id="5288"/>
    <lineage>
        <taxon>Eukaryota</taxon>
        <taxon>Fungi</taxon>
        <taxon>Dikarya</taxon>
        <taxon>Basidiomycota</taxon>
        <taxon>Pucciniomycotina</taxon>
        <taxon>Microbotryomycetes</taxon>
        <taxon>Sporidiobolales</taxon>
        <taxon>Sporidiobolaceae</taxon>
        <taxon>Rhodotorula</taxon>
    </lineage>
</organism>
<evidence type="ECO:0008006" key="4">
    <source>
        <dbReference type="Google" id="ProtNLM"/>
    </source>
</evidence>
<dbReference type="OrthoDB" id="3188866at2759"/>
<dbReference type="STRING" id="5288.A0A5C5G479"/>
<feature type="region of interest" description="Disordered" evidence="1">
    <location>
        <begin position="407"/>
        <end position="442"/>
    </location>
</feature>